<name>A0A9D0ZGW3_9FIRM</name>
<dbReference type="Gene3D" id="3.40.630.30">
    <property type="match status" value="2"/>
</dbReference>
<organism evidence="7 8">
    <name type="scientific">Candidatus Scatavimonas merdigallinarum</name>
    <dbReference type="NCBI Taxonomy" id="2840914"/>
    <lineage>
        <taxon>Bacteria</taxon>
        <taxon>Bacillati</taxon>
        <taxon>Bacillota</taxon>
        <taxon>Clostridia</taxon>
        <taxon>Eubacteriales</taxon>
        <taxon>Oscillospiraceae</taxon>
        <taxon>Oscillospiraceae incertae sedis</taxon>
        <taxon>Candidatus Scatavimonas</taxon>
    </lineage>
</organism>
<reference evidence="7" key="2">
    <citation type="journal article" date="2021" name="PeerJ">
        <title>Extensive microbial diversity within the chicken gut microbiome revealed by metagenomics and culture.</title>
        <authorList>
            <person name="Gilroy R."/>
            <person name="Ravi A."/>
            <person name="Getino M."/>
            <person name="Pursley I."/>
            <person name="Horton D.L."/>
            <person name="Alikhan N.F."/>
            <person name="Baker D."/>
            <person name="Gharbi K."/>
            <person name="Hall N."/>
            <person name="Watson M."/>
            <person name="Adriaenssens E.M."/>
            <person name="Foster-Nyarko E."/>
            <person name="Jarju S."/>
            <person name="Secka A."/>
            <person name="Antonio M."/>
            <person name="Oren A."/>
            <person name="Chaudhuri R.R."/>
            <person name="La Ragione R."/>
            <person name="Hildebrand F."/>
            <person name="Pallen M.J."/>
        </authorList>
    </citation>
    <scope>NUCLEOTIDE SEQUENCE</scope>
    <source>
        <strain evidence="7">ChiSjej1B19-3389</strain>
    </source>
</reference>
<keyword evidence="6" id="KW-0961">Cell wall biogenesis/degradation</keyword>
<sequence length="396" mass="45877">MQTEKNYRYELPDMQDEQAAKAYENFIATHKNGCFMQSLSWARVKTGWRARIVTVKNTQEQICGAMLVLIKTLPLVHISFLYAPRGPVCDLKNYDVLDCLFAGARDLAGIYNACAFRIDPFVLQTDTAFLYFIQTRGFHFVPNAEDNGTAQTRCNYLLPIGGKSPAEIFASFKAKWRYNIRLAQKKGVTCTVCGQEALDDFMTLMRQTGKRDGFAIRSRSYFAQMLRAFPDNCRLYMCYKENTPLSGAVCMRFGRRTCYVYGASSNENRNLMPNYLMQWNMILWAQEGGCELYDFMGVPHYDDPMHRNYGVYRFKQGFNGKVAVYAGEFTYVYKTGKKHIWDFCFFLYRLALRLAYRLEQLTAGRCNGFYPPLQKKHAAGFSFFKRHRHRQNPTAL</sequence>
<comment type="similarity">
    <text evidence="1">Belongs to the FemABX family.</text>
</comment>
<dbReference type="GO" id="GO:0008360">
    <property type="term" value="P:regulation of cell shape"/>
    <property type="evidence" value="ECO:0007669"/>
    <property type="project" value="UniProtKB-KW"/>
</dbReference>
<evidence type="ECO:0000313" key="7">
    <source>
        <dbReference type="EMBL" id="HIQ80418.1"/>
    </source>
</evidence>
<dbReference type="InterPro" id="IPR003447">
    <property type="entry name" value="FEMABX"/>
</dbReference>
<dbReference type="EMBL" id="DVFW01000021">
    <property type="protein sequence ID" value="HIQ80418.1"/>
    <property type="molecule type" value="Genomic_DNA"/>
</dbReference>
<evidence type="ECO:0000256" key="5">
    <source>
        <dbReference type="ARBA" id="ARBA00023315"/>
    </source>
</evidence>
<keyword evidence="4" id="KW-0573">Peptidoglycan synthesis</keyword>
<dbReference type="GO" id="GO:0071555">
    <property type="term" value="P:cell wall organization"/>
    <property type="evidence" value="ECO:0007669"/>
    <property type="project" value="UniProtKB-KW"/>
</dbReference>
<keyword evidence="3" id="KW-0133">Cell shape</keyword>
<keyword evidence="5" id="KW-0012">Acyltransferase</keyword>
<evidence type="ECO:0000256" key="6">
    <source>
        <dbReference type="ARBA" id="ARBA00023316"/>
    </source>
</evidence>
<dbReference type="GO" id="GO:0009252">
    <property type="term" value="P:peptidoglycan biosynthetic process"/>
    <property type="evidence" value="ECO:0007669"/>
    <property type="project" value="UniProtKB-KW"/>
</dbReference>
<dbReference type="SUPFAM" id="SSF55729">
    <property type="entry name" value="Acyl-CoA N-acyltransferases (Nat)"/>
    <property type="match status" value="2"/>
</dbReference>
<gene>
    <name evidence="7" type="ORF">IAD32_03945</name>
</gene>
<evidence type="ECO:0000256" key="4">
    <source>
        <dbReference type="ARBA" id="ARBA00022984"/>
    </source>
</evidence>
<dbReference type="PANTHER" id="PTHR36174:SF1">
    <property type="entry name" value="LIPID II:GLYCINE GLYCYLTRANSFERASE"/>
    <property type="match status" value="1"/>
</dbReference>
<evidence type="ECO:0000313" key="8">
    <source>
        <dbReference type="Proteomes" id="UP000886787"/>
    </source>
</evidence>
<dbReference type="PROSITE" id="PS51191">
    <property type="entry name" value="FEMABX"/>
    <property type="match status" value="1"/>
</dbReference>
<dbReference type="Proteomes" id="UP000886787">
    <property type="component" value="Unassembled WGS sequence"/>
</dbReference>
<keyword evidence="2" id="KW-0808">Transferase</keyword>
<reference evidence="7" key="1">
    <citation type="submission" date="2020-10" db="EMBL/GenBank/DDBJ databases">
        <authorList>
            <person name="Gilroy R."/>
        </authorList>
    </citation>
    <scope>NUCLEOTIDE SEQUENCE</scope>
    <source>
        <strain evidence="7">ChiSjej1B19-3389</strain>
    </source>
</reference>
<protein>
    <submittedName>
        <fullName evidence="7">Peptidoglycan bridge formation glycyltransferase FemA/FemB family protein</fullName>
    </submittedName>
</protein>
<evidence type="ECO:0000256" key="1">
    <source>
        <dbReference type="ARBA" id="ARBA00009943"/>
    </source>
</evidence>
<dbReference type="GO" id="GO:0016755">
    <property type="term" value="F:aminoacyltransferase activity"/>
    <property type="evidence" value="ECO:0007669"/>
    <property type="project" value="InterPro"/>
</dbReference>
<proteinExistence type="inferred from homology"/>
<dbReference type="Pfam" id="PF02388">
    <property type="entry name" value="FemAB"/>
    <property type="match status" value="2"/>
</dbReference>
<dbReference type="InterPro" id="IPR050644">
    <property type="entry name" value="PG_Glycine_Bridge_Synth"/>
</dbReference>
<dbReference type="PANTHER" id="PTHR36174">
    <property type="entry name" value="LIPID II:GLYCINE GLYCYLTRANSFERASE"/>
    <property type="match status" value="1"/>
</dbReference>
<evidence type="ECO:0000256" key="2">
    <source>
        <dbReference type="ARBA" id="ARBA00022679"/>
    </source>
</evidence>
<accession>A0A9D0ZGW3</accession>
<comment type="caution">
    <text evidence="7">The sequence shown here is derived from an EMBL/GenBank/DDBJ whole genome shotgun (WGS) entry which is preliminary data.</text>
</comment>
<dbReference type="AlphaFoldDB" id="A0A9D0ZGW3"/>
<dbReference type="InterPro" id="IPR016181">
    <property type="entry name" value="Acyl_CoA_acyltransferase"/>
</dbReference>
<evidence type="ECO:0000256" key="3">
    <source>
        <dbReference type="ARBA" id="ARBA00022960"/>
    </source>
</evidence>